<sequence>FEPEPVSSISDATPEEDVARSLMMLSRDVWTSSSSPAAKSKSSNRHEEEEDDDGEDPPSDDDSEEELVGVVRSRRGGRSRYQCGTCRKVFRSYQALGGHRASHKKARACAAPPPSAVVEDDDNTHPHLEKQIHDADSEVNAAPWTCSTERRIHECPVCFRVFSSGQALGGHKRSHLAHFTSNANRPPVTLTGAGAATGVAATTATAAGTCSSPTHGHRSGKLVGECLIDLNLPPPVEEEVDKCEQQSGSPIRAPTSSWSSKLGRRLPQQGTGLERGIGHLADAGKR</sequence>
<dbReference type="PROSITE" id="PS00028">
    <property type="entry name" value="ZINC_FINGER_C2H2_1"/>
    <property type="match status" value="2"/>
</dbReference>
<dbReference type="AlphaFoldDB" id="A0A1D1Y169"/>
<feature type="region of interest" description="Disordered" evidence="2">
    <location>
        <begin position="242"/>
        <end position="286"/>
    </location>
</feature>
<dbReference type="PANTHER" id="PTHR46326:SF2">
    <property type="entry name" value="ZINC FINGER PROTEIN ZAT1-RELATED"/>
    <property type="match status" value="1"/>
</dbReference>
<feature type="domain" description="C2H2-type" evidence="3">
    <location>
        <begin position="153"/>
        <end position="175"/>
    </location>
</feature>
<evidence type="ECO:0000256" key="1">
    <source>
        <dbReference type="PROSITE-ProRule" id="PRU00042"/>
    </source>
</evidence>
<gene>
    <name evidence="4" type="primary">ZAT4_1</name>
    <name evidence="4" type="ORF">g.89024</name>
</gene>
<dbReference type="Pfam" id="PF13912">
    <property type="entry name" value="zf-C2H2_6"/>
    <property type="match status" value="2"/>
</dbReference>
<dbReference type="EMBL" id="GDJX01019564">
    <property type="protein sequence ID" value="JAT48372.1"/>
    <property type="molecule type" value="Transcribed_RNA"/>
</dbReference>
<feature type="domain" description="C2H2-type" evidence="3">
    <location>
        <begin position="81"/>
        <end position="108"/>
    </location>
</feature>
<dbReference type="GO" id="GO:0008270">
    <property type="term" value="F:zinc ion binding"/>
    <property type="evidence" value="ECO:0007669"/>
    <property type="project" value="UniProtKB-KW"/>
</dbReference>
<dbReference type="InterPro" id="IPR036236">
    <property type="entry name" value="Znf_C2H2_sf"/>
</dbReference>
<dbReference type="SMART" id="SM00355">
    <property type="entry name" value="ZnF_C2H2"/>
    <property type="match status" value="2"/>
</dbReference>
<dbReference type="GO" id="GO:0006355">
    <property type="term" value="P:regulation of DNA-templated transcription"/>
    <property type="evidence" value="ECO:0007669"/>
    <property type="project" value="InterPro"/>
</dbReference>
<dbReference type="PROSITE" id="PS50157">
    <property type="entry name" value="ZINC_FINGER_C2H2_2"/>
    <property type="match status" value="2"/>
</dbReference>
<keyword evidence="1" id="KW-0862">Zinc</keyword>
<feature type="non-terminal residue" evidence="4">
    <location>
        <position position="1"/>
    </location>
</feature>
<dbReference type="SUPFAM" id="SSF57667">
    <property type="entry name" value="beta-beta-alpha zinc fingers"/>
    <property type="match status" value="1"/>
</dbReference>
<dbReference type="InterPro" id="IPR013087">
    <property type="entry name" value="Znf_C2H2_type"/>
</dbReference>
<keyword evidence="1" id="KW-0863">Zinc-finger</keyword>
<dbReference type="InterPro" id="IPR044303">
    <property type="entry name" value="ZAT1/4/9"/>
</dbReference>
<evidence type="ECO:0000259" key="3">
    <source>
        <dbReference type="PROSITE" id="PS50157"/>
    </source>
</evidence>
<protein>
    <submittedName>
        <fullName evidence="4">Zinc finger protein ZAT4</fullName>
    </submittedName>
</protein>
<name>A0A1D1Y169_9ARAE</name>
<evidence type="ECO:0000313" key="4">
    <source>
        <dbReference type="EMBL" id="JAT48372.1"/>
    </source>
</evidence>
<keyword evidence="1" id="KW-0479">Metal-binding</keyword>
<feature type="region of interest" description="Disordered" evidence="2">
    <location>
        <begin position="28"/>
        <end position="74"/>
    </location>
</feature>
<dbReference type="PANTHER" id="PTHR46326">
    <property type="entry name" value="ZINC FINGER PROTEIN ZAT1-RELATED"/>
    <property type="match status" value="1"/>
</dbReference>
<feature type="compositionally biased region" description="Low complexity" evidence="2">
    <location>
        <begin position="32"/>
        <end position="41"/>
    </location>
</feature>
<feature type="compositionally biased region" description="Polar residues" evidence="2">
    <location>
        <begin position="245"/>
        <end position="260"/>
    </location>
</feature>
<proteinExistence type="predicted"/>
<evidence type="ECO:0000256" key="2">
    <source>
        <dbReference type="SAM" id="MobiDB-lite"/>
    </source>
</evidence>
<organism evidence="4">
    <name type="scientific">Anthurium amnicola</name>
    <dbReference type="NCBI Taxonomy" id="1678845"/>
    <lineage>
        <taxon>Eukaryota</taxon>
        <taxon>Viridiplantae</taxon>
        <taxon>Streptophyta</taxon>
        <taxon>Embryophyta</taxon>
        <taxon>Tracheophyta</taxon>
        <taxon>Spermatophyta</taxon>
        <taxon>Magnoliopsida</taxon>
        <taxon>Liliopsida</taxon>
        <taxon>Araceae</taxon>
        <taxon>Pothoideae</taxon>
        <taxon>Potheae</taxon>
        <taxon>Anthurium</taxon>
    </lineage>
</organism>
<dbReference type="Gene3D" id="3.30.160.60">
    <property type="entry name" value="Classic Zinc Finger"/>
    <property type="match status" value="1"/>
</dbReference>
<feature type="compositionally biased region" description="Acidic residues" evidence="2">
    <location>
        <begin position="48"/>
        <end position="67"/>
    </location>
</feature>
<accession>A0A1D1Y169</accession>
<reference evidence="4" key="1">
    <citation type="submission" date="2015-07" db="EMBL/GenBank/DDBJ databases">
        <title>Transcriptome Assembly of Anthurium amnicola.</title>
        <authorList>
            <person name="Suzuki J."/>
        </authorList>
    </citation>
    <scope>NUCLEOTIDE SEQUENCE</scope>
</reference>